<feature type="transmembrane region" description="Helical" evidence="1">
    <location>
        <begin position="44"/>
        <end position="66"/>
    </location>
</feature>
<dbReference type="Pfam" id="PF13795">
    <property type="entry name" value="HupE_UreJ_2"/>
    <property type="match status" value="1"/>
</dbReference>
<feature type="transmembrane region" description="Helical" evidence="1">
    <location>
        <begin position="173"/>
        <end position="190"/>
    </location>
</feature>
<dbReference type="Proteomes" id="UP000464657">
    <property type="component" value="Chromosome"/>
</dbReference>
<feature type="transmembrane region" description="Helical" evidence="1">
    <location>
        <begin position="140"/>
        <end position="161"/>
    </location>
</feature>
<keyword evidence="1" id="KW-0812">Transmembrane</keyword>
<sequence length="195" mass="22210">MLDQFLFYFELGMNHILRINGLDHILFLVVLIIAYTFKDWKRVLWLVTAFTIGHTLSLILSTYGAVKVNGEIVEFFVLITIFTMALYNVFTAGKSANKTKSVILVISALFFGIIHGLAFAKDFKFITNDINDKLLPLLEFTLGIEAAQIIIVVVVLIISFIFQTIFRFSKRDWVMVVSAIVIGVLIPLLIKARFW</sequence>
<dbReference type="OrthoDB" id="9808870at2"/>
<feature type="transmembrane region" description="Helical" evidence="1">
    <location>
        <begin position="16"/>
        <end position="37"/>
    </location>
</feature>
<dbReference type="EMBL" id="CP019288">
    <property type="protein sequence ID" value="QHI37313.1"/>
    <property type="molecule type" value="Genomic_DNA"/>
</dbReference>
<feature type="transmembrane region" description="Helical" evidence="1">
    <location>
        <begin position="72"/>
        <end position="90"/>
    </location>
</feature>
<evidence type="ECO:0008006" key="4">
    <source>
        <dbReference type="Google" id="ProtNLM"/>
    </source>
</evidence>
<dbReference type="RefSeq" id="WP_160129952.1">
    <property type="nucleotide sequence ID" value="NZ_CP019288.1"/>
</dbReference>
<protein>
    <recommendedName>
        <fullName evidence="4">HupE / UreJ protein</fullName>
    </recommendedName>
</protein>
<evidence type="ECO:0000313" key="2">
    <source>
        <dbReference type="EMBL" id="QHI37313.1"/>
    </source>
</evidence>
<dbReference type="KEGG" id="kan:IMCC3317_26920"/>
<proteinExistence type="predicted"/>
<reference evidence="2 3" key="1">
    <citation type="journal article" date="2013" name="Int. J. Syst. Evol. Microbiol.">
        <title>Kordia antarctica sp. nov., isolated from Antarctic seawater.</title>
        <authorList>
            <person name="Baek K."/>
            <person name="Choi A."/>
            <person name="Kang I."/>
            <person name="Lee K."/>
            <person name="Cho J.C."/>
        </authorList>
    </citation>
    <scope>NUCLEOTIDE SEQUENCE [LARGE SCALE GENOMIC DNA]</scope>
    <source>
        <strain evidence="2 3">IMCC3317</strain>
    </source>
</reference>
<keyword evidence="3" id="KW-1185">Reference proteome</keyword>
<dbReference type="AlphaFoldDB" id="A0A7L4ZKR9"/>
<organism evidence="2 3">
    <name type="scientific">Kordia antarctica</name>
    <dbReference type="NCBI Taxonomy" id="1218801"/>
    <lineage>
        <taxon>Bacteria</taxon>
        <taxon>Pseudomonadati</taxon>
        <taxon>Bacteroidota</taxon>
        <taxon>Flavobacteriia</taxon>
        <taxon>Flavobacteriales</taxon>
        <taxon>Flavobacteriaceae</taxon>
        <taxon>Kordia</taxon>
    </lineage>
</organism>
<evidence type="ECO:0000313" key="3">
    <source>
        <dbReference type="Proteomes" id="UP000464657"/>
    </source>
</evidence>
<keyword evidence="1" id="KW-1133">Transmembrane helix</keyword>
<name>A0A7L4ZKR9_9FLAO</name>
<feature type="transmembrane region" description="Helical" evidence="1">
    <location>
        <begin position="102"/>
        <end position="120"/>
    </location>
</feature>
<evidence type="ECO:0000256" key="1">
    <source>
        <dbReference type="SAM" id="Phobius"/>
    </source>
</evidence>
<dbReference type="InterPro" id="IPR032809">
    <property type="entry name" value="Put_HupE_UreJ"/>
</dbReference>
<gene>
    <name evidence="2" type="ORF">IMCC3317_26920</name>
</gene>
<accession>A0A7L4ZKR9</accession>
<keyword evidence="1" id="KW-0472">Membrane</keyword>